<evidence type="ECO:0000313" key="2">
    <source>
        <dbReference type="EMBL" id="QDH07403.1"/>
    </source>
</evidence>
<keyword evidence="1" id="KW-0812">Transmembrane</keyword>
<geneLocation type="mitochondrion" evidence="2"/>
<protein>
    <submittedName>
        <fullName evidence="2">ATP synthase F0 subunit 8</fullName>
    </submittedName>
</protein>
<reference evidence="2" key="1">
    <citation type="journal article" date="2019" name="Heredity">
        <title>Mesozoic mitogenome rearrangements and freshwater mussel (Bivalvia: Unionoidea) macroevolution.</title>
        <authorList>
            <person name="Froufe E."/>
            <person name="Bolotov I."/>
            <person name="Aldridge D.C."/>
            <person name="Bogan A.E."/>
            <person name="Breton S."/>
            <person name="Gan H.M."/>
            <person name="Kovitvadhi U."/>
            <person name="Kovitvadhi S."/>
            <person name="Riccardi N."/>
            <person name="Secci-Petretto G."/>
            <person name="Sousa R."/>
            <person name="Teixeira A."/>
            <person name="Varandas S."/>
            <person name="Zanatta D."/>
            <person name="Zieritz A."/>
            <person name="Fonseca M.M."/>
            <person name="Lopes-Lima M."/>
        </authorList>
    </citation>
    <scope>NUCLEOTIDE SEQUENCE</scope>
    <source>
        <tissue evidence="2">Foot tissue</tissue>
    </source>
</reference>
<sequence length="64" mass="7091">MPQLSPMSWVMVVFFFVICWAVVVAVFWWGFRSEYRVSGGKAVGSSTVSGKKGWRFGVGLKLGS</sequence>
<name>A0A513X0E3_9BIVA</name>
<keyword evidence="1" id="KW-1133">Transmembrane helix</keyword>
<keyword evidence="1" id="KW-0472">Membrane</keyword>
<dbReference type="AlphaFoldDB" id="A0A513X0E3"/>
<feature type="transmembrane region" description="Helical" evidence="1">
    <location>
        <begin position="6"/>
        <end position="31"/>
    </location>
</feature>
<accession>A0A513X0E3</accession>
<proteinExistence type="predicted"/>
<organism evidence="2">
    <name type="scientific">Monodontina vondembuschiana</name>
    <dbReference type="NCBI Taxonomy" id="2508272"/>
    <lineage>
        <taxon>Eukaryota</taxon>
        <taxon>Metazoa</taxon>
        <taxon>Spiralia</taxon>
        <taxon>Lophotrochozoa</taxon>
        <taxon>Mollusca</taxon>
        <taxon>Bivalvia</taxon>
        <taxon>Autobranchia</taxon>
        <taxon>Heteroconchia</taxon>
        <taxon>Palaeoheterodonta</taxon>
        <taxon>Unionida</taxon>
        <taxon>Unionoidea</taxon>
        <taxon>Unionidae</taxon>
        <taxon>Gonideinae</taxon>
        <taxon>Monodontina</taxon>
    </lineage>
</organism>
<dbReference type="RefSeq" id="YP_009680603.1">
    <property type="nucleotide sequence ID" value="NC_044112.1"/>
</dbReference>
<keyword evidence="2" id="KW-0496">Mitochondrion</keyword>
<evidence type="ECO:0000256" key="1">
    <source>
        <dbReference type="SAM" id="Phobius"/>
    </source>
</evidence>
<dbReference type="EMBL" id="MK994774">
    <property type="protein sequence ID" value="QDH07403.1"/>
    <property type="molecule type" value="Genomic_DNA"/>
</dbReference>
<gene>
    <name evidence="2" type="primary">atp8</name>
</gene>
<dbReference type="GeneID" id="41038804"/>